<protein>
    <submittedName>
        <fullName evidence="1">Uncharacterized protein</fullName>
    </submittedName>
</protein>
<organism evidence="1 2">
    <name type="scientific">Pontibacter diazotrophicus</name>
    <dbReference type="NCBI Taxonomy" id="1400979"/>
    <lineage>
        <taxon>Bacteria</taxon>
        <taxon>Pseudomonadati</taxon>
        <taxon>Bacteroidota</taxon>
        <taxon>Cytophagia</taxon>
        <taxon>Cytophagales</taxon>
        <taxon>Hymenobacteraceae</taxon>
        <taxon>Pontibacter</taxon>
    </lineage>
</organism>
<proteinExistence type="predicted"/>
<evidence type="ECO:0000313" key="1">
    <source>
        <dbReference type="EMBL" id="RDV11059.1"/>
    </source>
</evidence>
<sequence>MRSLPKSIWILIAILLMKCNGVESPLYCFGASSPVDLIIKNNYNNDEILTLFQYTDEEGFNRIGTLKVNAKSTKTICLENEGPIEEGLYIFNGERTHKIRLKWAEDFVLNLNDTAHLVPTPSELKHLLDPKW</sequence>
<name>A0A3D8L0W9_9BACT</name>
<dbReference type="Proteomes" id="UP000256708">
    <property type="component" value="Unassembled WGS sequence"/>
</dbReference>
<dbReference type="EMBL" id="QRGR01000048">
    <property type="protein sequence ID" value="RDV11059.1"/>
    <property type="molecule type" value="Genomic_DNA"/>
</dbReference>
<gene>
    <name evidence="1" type="ORF">DXT99_25405</name>
</gene>
<evidence type="ECO:0000313" key="2">
    <source>
        <dbReference type="Proteomes" id="UP000256708"/>
    </source>
</evidence>
<reference evidence="2" key="1">
    <citation type="submission" date="2018-08" db="EMBL/GenBank/DDBJ databases">
        <authorList>
            <person name="Liu Z.-W."/>
            <person name="Du Z.-J."/>
        </authorList>
    </citation>
    <scope>NUCLEOTIDE SEQUENCE [LARGE SCALE GENOMIC DNA]</scope>
    <source>
        <strain evidence="2">H4X</strain>
    </source>
</reference>
<keyword evidence="2" id="KW-1185">Reference proteome</keyword>
<accession>A0A3D8L0W9</accession>
<dbReference type="AlphaFoldDB" id="A0A3D8L0W9"/>
<comment type="caution">
    <text evidence="1">The sequence shown here is derived from an EMBL/GenBank/DDBJ whole genome shotgun (WGS) entry which is preliminary data.</text>
</comment>